<dbReference type="Gene3D" id="1.20.5.170">
    <property type="match status" value="2"/>
</dbReference>
<name>A0A4Y4G3D7_WEIHE</name>
<gene>
    <name evidence="2" type="ORF">GA0061075_10496</name>
    <name evidence="1" type="ORF">HF960_03450</name>
</gene>
<keyword evidence="3" id="KW-1185">Reference proteome</keyword>
<dbReference type="Proteomes" id="UP000585749">
    <property type="component" value="Unassembled WGS sequence"/>
</dbReference>
<dbReference type="Proteomes" id="UP000182448">
    <property type="component" value="Unassembled WGS sequence"/>
</dbReference>
<dbReference type="EMBL" id="FMAW01000004">
    <property type="protein sequence ID" value="SCB86598.1"/>
    <property type="molecule type" value="Genomic_DNA"/>
</dbReference>
<evidence type="ECO:0008006" key="5">
    <source>
        <dbReference type="Google" id="ProtNLM"/>
    </source>
</evidence>
<organism evidence="1 4">
    <name type="scientific">Weissella hellenica</name>
    <dbReference type="NCBI Taxonomy" id="46256"/>
    <lineage>
        <taxon>Bacteria</taxon>
        <taxon>Bacillati</taxon>
        <taxon>Bacillota</taxon>
        <taxon>Bacilli</taxon>
        <taxon>Lactobacillales</taxon>
        <taxon>Lactobacillaceae</taxon>
        <taxon>Weissella</taxon>
    </lineage>
</organism>
<accession>A0A4Y4G3D7</accession>
<evidence type="ECO:0000313" key="4">
    <source>
        <dbReference type="Proteomes" id="UP000585749"/>
    </source>
</evidence>
<evidence type="ECO:0000313" key="2">
    <source>
        <dbReference type="EMBL" id="SCB86598.1"/>
    </source>
</evidence>
<dbReference type="AlphaFoldDB" id="A0A4Y4G3D7"/>
<reference evidence="1 4" key="2">
    <citation type="submission" date="2020-04" db="EMBL/GenBank/DDBJ databases">
        <title>MicrobeNet Type strains.</title>
        <authorList>
            <person name="Nicholson A.C."/>
        </authorList>
    </citation>
    <scope>NUCLEOTIDE SEQUENCE [LARGE SCALE GENOMIC DNA]</scope>
    <source>
        <strain evidence="1 4">CCUG 33494</strain>
    </source>
</reference>
<dbReference type="GeneID" id="72423840"/>
<proteinExistence type="predicted"/>
<evidence type="ECO:0000313" key="3">
    <source>
        <dbReference type="Proteomes" id="UP000182448"/>
    </source>
</evidence>
<sequence>MSVTSVEVHDLMTVNDFIAFKDDDFKHLQQDVADLKHESTHYNHEIADLKSDVQVLKVSVIELQIDVRYLKQDVTELKQDVQGLKLDMAEVKVGLKNIVSEMRFFKWLIGMSVALPSIIWMMQQLCRLIGCPID</sequence>
<dbReference type="OrthoDB" id="2148320at2"/>
<comment type="caution">
    <text evidence="1">The sequence shown here is derived from an EMBL/GenBank/DDBJ whole genome shotgun (WGS) entry which is preliminary data.</text>
</comment>
<protein>
    <recommendedName>
        <fullName evidence="5">DUF1640 domain-containing protein</fullName>
    </recommendedName>
</protein>
<reference evidence="2 3" key="1">
    <citation type="submission" date="2016-08" db="EMBL/GenBank/DDBJ databases">
        <authorList>
            <person name="Varghese N."/>
            <person name="Submissions Spin"/>
        </authorList>
    </citation>
    <scope>NUCLEOTIDE SEQUENCE [LARGE SCALE GENOMIC DNA]</scope>
    <source>
        <strain evidence="2 3">R-53116</strain>
    </source>
</reference>
<evidence type="ECO:0000313" key="1">
    <source>
        <dbReference type="EMBL" id="NKY66740.1"/>
    </source>
</evidence>
<dbReference type="RefSeq" id="WP_074427096.1">
    <property type="nucleotide sequence ID" value="NZ_BJEG01000002.1"/>
</dbReference>
<dbReference type="EMBL" id="JAAXPM010000003">
    <property type="protein sequence ID" value="NKY66740.1"/>
    <property type="molecule type" value="Genomic_DNA"/>
</dbReference>